<dbReference type="SUPFAM" id="SSF48435">
    <property type="entry name" value="Bacterial muramidases"/>
    <property type="match status" value="1"/>
</dbReference>
<evidence type="ECO:0000259" key="6">
    <source>
        <dbReference type="Pfam" id="PF01464"/>
    </source>
</evidence>
<dbReference type="InterPro" id="IPR023346">
    <property type="entry name" value="Lysozyme-like_dom_sf"/>
</dbReference>
<keyword evidence="8" id="KW-1185">Reference proteome</keyword>
<dbReference type="CDD" id="cd13401">
    <property type="entry name" value="Slt70-like"/>
    <property type="match status" value="1"/>
</dbReference>
<evidence type="ECO:0000256" key="1">
    <source>
        <dbReference type="ARBA" id="ARBA00007734"/>
    </source>
</evidence>
<comment type="similarity">
    <text evidence="1">Belongs to the transglycosylase Slt family.</text>
</comment>
<feature type="domain" description="Transglycosylase SLT" evidence="6">
    <location>
        <begin position="529"/>
        <end position="625"/>
    </location>
</feature>
<protein>
    <submittedName>
        <fullName evidence="7">Lytic transglycosylase domain-containing protein</fullName>
    </submittedName>
</protein>
<organism evidence="7 8">
    <name type="scientific">Phenylobacterium ferrooxidans</name>
    <dbReference type="NCBI Taxonomy" id="2982689"/>
    <lineage>
        <taxon>Bacteria</taxon>
        <taxon>Pseudomonadati</taxon>
        <taxon>Pseudomonadota</taxon>
        <taxon>Alphaproteobacteria</taxon>
        <taxon>Caulobacterales</taxon>
        <taxon>Caulobacteraceae</taxon>
        <taxon>Phenylobacterium</taxon>
    </lineage>
</organism>
<evidence type="ECO:0000313" key="8">
    <source>
        <dbReference type="Proteomes" id="UP001598130"/>
    </source>
</evidence>
<dbReference type="Proteomes" id="UP001598130">
    <property type="component" value="Unassembled WGS sequence"/>
</dbReference>
<dbReference type="PANTHER" id="PTHR37423:SF2">
    <property type="entry name" value="MEMBRANE-BOUND LYTIC MUREIN TRANSGLYCOSYLASE C"/>
    <property type="match status" value="1"/>
</dbReference>
<name>A0ABW6CVL3_9CAUL</name>
<dbReference type="Gene3D" id="1.25.20.10">
    <property type="entry name" value="Bacterial muramidases"/>
    <property type="match status" value="1"/>
</dbReference>
<evidence type="ECO:0000256" key="4">
    <source>
        <dbReference type="SAM" id="MobiDB-lite"/>
    </source>
</evidence>
<evidence type="ECO:0000256" key="2">
    <source>
        <dbReference type="ARBA" id="ARBA00009387"/>
    </source>
</evidence>
<accession>A0ABW6CVL3</accession>
<reference evidence="7 8" key="1">
    <citation type="submission" date="2022-09" db="EMBL/GenBank/DDBJ databases">
        <title>New species of Phenylobacterium.</title>
        <authorList>
            <person name="Mieszkin S."/>
        </authorList>
    </citation>
    <scope>NUCLEOTIDE SEQUENCE [LARGE SCALE GENOMIC DNA]</scope>
    <source>
        <strain evidence="7 8">HK31-G</strain>
    </source>
</reference>
<dbReference type="EMBL" id="JAOTJD010000016">
    <property type="protein sequence ID" value="MFD3264252.1"/>
    <property type="molecule type" value="Genomic_DNA"/>
</dbReference>
<sequence>MASKARKALFTAAAAVLLTGVAEAQQPTQGPAPYEGPPPPIELTQTQPTAYRRGLSDADGAALRSALDSAKRADVTGARTAIAMINDPIAKKIAIWAMADSAADSLSFFEIDQARRDLAGWPRASRRQVAAEKLLETGGLSPQRVIDWFGGADPTTAEGAMALASAYRATGRNKEAAALIRKTWRNDLFEADPQRSMLARFGDVLTPDDHIRRADVILFGSQGPAARDMIPLLPADQAQLAQARMALRQNSANANALVNSLPASVSNSSGLAFERAAYMRRRGMDQVALGLVRNFPTEIAFPEMGARIWDERYQLVITSLRNGDSQGAYLAAANTGLTEGADAAEAEFYAGWIALTRLKRPQDADRHFAAIEKIGSSPITRARALYWRGRAAEASGQQDRAQGFYGAAAKHNTTFYGQLAGEKVGGHRLNLGRDPTITQSDRNRFEGRDAVRAARMLYEIGNKDLFKTFVLTLDDVLPTAEEEALLVDMVRGYGDIDTGMKVVRAAAQRGFILPERGYPMRSTPNLANAPEPALILGITRQESGFDPLIRSGAGARGMMQLMPGTASATARRLGVGYSLGMLDDPDYNMRLGTTYLGQMVDNFSGSYPMAIAAYNAGPGRPASWTAFCGDPRGATTDPIDFIECIPFSETRNYVMRVMEGMLVYRARLNGGVTPITLSADLKRGGYGMGYTPSGTVQTQYAVPTQAGGGMQPIPN</sequence>
<dbReference type="InterPro" id="IPR008939">
    <property type="entry name" value="Lytic_TGlycosylase_superhlx_U"/>
</dbReference>
<evidence type="ECO:0000256" key="3">
    <source>
        <dbReference type="ARBA" id="ARBA00022729"/>
    </source>
</evidence>
<proteinExistence type="inferred from homology"/>
<keyword evidence="3 5" id="KW-0732">Signal</keyword>
<feature type="region of interest" description="Disordered" evidence="4">
    <location>
        <begin position="26"/>
        <end position="45"/>
    </location>
</feature>
<dbReference type="RefSeq" id="WP_377369751.1">
    <property type="nucleotide sequence ID" value="NZ_JAOTJD010000016.1"/>
</dbReference>
<feature type="signal peptide" evidence="5">
    <location>
        <begin position="1"/>
        <end position="24"/>
    </location>
</feature>
<dbReference type="SUPFAM" id="SSF53955">
    <property type="entry name" value="Lysozyme-like"/>
    <property type="match status" value="1"/>
</dbReference>
<dbReference type="InterPro" id="IPR000189">
    <property type="entry name" value="Transglyc_AS"/>
</dbReference>
<dbReference type="Pfam" id="PF01464">
    <property type="entry name" value="SLT"/>
    <property type="match status" value="1"/>
</dbReference>
<evidence type="ECO:0000256" key="5">
    <source>
        <dbReference type="SAM" id="SignalP"/>
    </source>
</evidence>
<dbReference type="InterPro" id="IPR008258">
    <property type="entry name" value="Transglycosylase_SLT_dom_1"/>
</dbReference>
<dbReference type="Gene3D" id="1.10.530.10">
    <property type="match status" value="1"/>
</dbReference>
<comment type="caution">
    <text evidence="7">The sequence shown here is derived from an EMBL/GenBank/DDBJ whole genome shotgun (WGS) entry which is preliminary data.</text>
</comment>
<gene>
    <name evidence="7" type="ORF">OCL97_09800</name>
</gene>
<evidence type="ECO:0000313" key="7">
    <source>
        <dbReference type="EMBL" id="MFD3264252.1"/>
    </source>
</evidence>
<dbReference type="PANTHER" id="PTHR37423">
    <property type="entry name" value="SOLUBLE LYTIC MUREIN TRANSGLYCOSYLASE-RELATED"/>
    <property type="match status" value="1"/>
</dbReference>
<feature type="chain" id="PRO_5046716099" evidence="5">
    <location>
        <begin position="25"/>
        <end position="715"/>
    </location>
</feature>
<comment type="similarity">
    <text evidence="2">Belongs to the virb1 family.</text>
</comment>
<dbReference type="PROSITE" id="PS00922">
    <property type="entry name" value="TRANSGLYCOSYLASE"/>
    <property type="match status" value="1"/>
</dbReference>